<evidence type="ECO:0000256" key="7">
    <source>
        <dbReference type="ARBA" id="ARBA00022918"/>
    </source>
</evidence>
<reference evidence="12" key="2">
    <citation type="journal article" date="2008" name="Nucleic Acids Res.">
        <title>The rice annotation project database (RAP-DB): 2008 update.</title>
        <authorList>
            <consortium name="The rice annotation project (RAP)"/>
        </authorList>
    </citation>
    <scope>GENOME REANNOTATION</scope>
    <source>
        <strain evidence="12">cv. Nipponbare</strain>
    </source>
</reference>
<dbReference type="InterPro" id="IPR005162">
    <property type="entry name" value="Retrotrans_gag_dom"/>
</dbReference>
<dbReference type="InterPro" id="IPR043502">
    <property type="entry name" value="DNA/RNA_pol_sf"/>
</dbReference>
<evidence type="ECO:0000259" key="10">
    <source>
        <dbReference type="PROSITE" id="PS50158"/>
    </source>
</evidence>
<dbReference type="EMBL" id="AC148658">
    <property type="protein sequence ID" value="AAX96700.1"/>
    <property type="molecule type" value="Genomic_DNA"/>
</dbReference>
<protein>
    <recommendedName>
        <fullName evidence="1">RNA-directed DNA polymerase</fullName>
        <ecNumber evidence="1">2.7.7.49</ecNumber>
    </recommendedName>
</protein>
<evidence type="ECO:0000256" key="6">
    <source>
        <dbReference type="ARBA" id="ARBA00022801"/>
    </source>
</evidence>
<feature type="domain" description="CCHC-type" evidence="10">
    <location>
        <begin position="415"/>
        <end position="430"/>
    </location>
</feature>
<evidence type="ECO:0000256" key="1">
    <source>
        <dbReference type="ARBA" id="ARBA00012493"/>
    </source>
</evidence>
<keyword evidence="2" id="KW-0808">Transferase</keyword>
<dbReference type="Pfam" id="PF17917">
    <property type="entry name" value="RT_RNaseH"/>
    <property type="match status" value="1"/>
</dbReference>
<dbReference type="InterPro" id="IPR021109">
    <property type="entry name" value="Peptidase_aspartic_dom_sf"/>
</dbReference>
<dbReference type="SUPFAM" id="SSF50630">
    <property type="entry name" value="Acid proteases"/>
    <property type="match status" value="1"/>
</dbReference>
<keyword evidence="8" id="KW-0479">Metal-binding</keyword>
<keyword evidence="7" id="KW-0695">RNA-directed DNA polymerase</keyword>
<dbReference type="SMART" id="SM00343">
    <property type="entry name" value="ZnF_C2HC"/>
    <property type="match status" value="1"/>
</dbReference>
<keyword evidence="5" id="KW-0255">Endonuclease</keyword>
<keyword evidence="4" id="KW-0540">Nuclease</keyword>
<evidence type="ECO:0000256" key="4">
    <source>
        <dbReference type="ARBA" id="ARBA00022722"/>
    </source>
</evidence>
<dbReference type="Gene3D" id="3.10.10.10">
    <property type="entry name" value="HIV Type 1 Reverse Transcriptase, subunit A, domain 1"/>
    <property type="match status" value="1"/>
</dbReference>
<evidence type="ECO:0000256" key="3">
    <source>
        <dbReference type="ARBA" id="ARBA00022695"/>
    </source>
</evidence>
<dbReference type="CDD" id="cd01647">
    <property type="entry name" value="RT_LTR"/>
    <property type="match status" value="1"/>
</dbReference>
<dbReference type="SUPFAM" id="SSF57756">
    <property type="entry name" value="Retrovirus zinc finger-like domains"/>
    <property type="match status" value="1"/>
</dbReference>
<feature type="region of interest" description="Disordered" evidence="9">
    <location>
        <begin position="40"/>
        <end position="113"/>
    </location>
</feature>
<evidence type="ECO:0000256" key="9">
    <source>
        <dbReference type="SAM" id="MobiDB-lite"/>
    </source>
</evidence>
<dbReference type="GO" id="GO:0003964">
    <property type="term" value="F:RNA-directed DNA polymerase activity"/>
    <property type="evidence" value="ECO:0007669"/>
    <property type="project" value="UniProtKB-KW"/>
</dbReference>
<reference evidence="12" key="1">
    <citation type="journal article" date="2005" name="Nature">
        <title>The map-based sequence of the rice genome.</title>
        <authorList>
            <consortium name="International rice genome sequencing project (IRGSP)"/>
            <person name="Matsumoto T."/>
            <person name="Wu J."/>
            <person name="Kanamori H."/>
            <person name="Katayose Y."/>
            <person name="Fujisawa M."/>
            <person name="Namiki N."/>
            <person name="Mizuno H."/>
            <person name="Yamamoto K."/>
            <person name="Antonio B.A."/>
            <person name="Baba T."/>
            <person name="Sakata K."/>
            <person name="Nagamura Y."/>
            <person name="Aoki H."/>
            <person name="Arikawa K."/>
            <person name="Arita K."/>
            <person name="Bito T."/>
            <person name="Chiden Y."/>
            <person name="Fujitsuka N."/>
            <person name="Fukunaka R."/>
            <person name="Hamada M."/>
            <person name="Harada C."/>
            <person name="Hayashi A."/>
            <person name="Hijishita S."/>
            <person name="Honda M."/>
            <person name="Hosokawa S."/>
            <person name="Ichikawa Y."/>
            <person name="Idonuma A."/>
            <person name="Iijima M."/>
            <person name="Ikeda M."/>
            <person name="Ikeno M."/>
            <person name="Ito K."/>
            <person name="Ito S."/>
            <person name="Ito T."/>
            <person name="Ito Y."/>
            <person name="Ito Y."/>
            <person name="Iwabuchi A."/>
            <person name="Kamiya K."/>
            <person name="Karasawa W."/>
            <person name="Kurita K."/>
            <person name="Katagiri S."/>
            <person name="Kikuta A."/>
            <person name="Kobayashi H."/>
            <person name="Kobayashi N."/>
            <person name="Machita K."/>
            <person name="Maehara T."/>
            <person name="Masukawa M."/>
            <person name="Mizubayashi T."/>
            <person name="Mukai Y."/>
            <person name="Nagasaki H."/>
            <person name="Nagata Y."/>
            <person name="Naito S."/>
            <person name="Nakashima M."/>
            <person name="Nakama Y."/>
            <person name="Nakamichi Y."/>
            <person name="Nakamura M."/>
            <person name="Meguro A."/>
            <person name="Negishi M."/>
            <person name="Ohta I."/>
            <person name="Ohta T."/>
            <person name="Okamoto M."/>
            <person name="Ono N."/>
            <person name="Saji S."/>
            <person name="Sakaguchi M."/>
            <person name="Sakai K."/>
            <person name="Shibata M."/>
            <person name="Shimokawa T."/>
            <person name="Song J."/>
            <person name="Takazaki Y."/>
            <person name="Terasawa K."/>
            <person name="Tsugane M."/>
            <person name="Tsuji K."/>
            <person name="Ueda S."/>
            <person name="Waki K."/>
            <person name="Yamagata H."/>
            <person name="Yamamoto M."/>
            <person name="Yamamoto S."/>
            <person name="Yamane H."/>
            <person name="Yoshiki S."/>
            <person name="Yoshihara R."/>
            <person name="Yukawa K."/>
            <person name="Zhong H."/>
            <person name="Yano M."/>
            <person name="Yuan Q."/>
            <person name="Ouyang S."/>
            <person name="Liu J."/>
            <person name="Jones K.M."/>
            <person name="Gansberger K."/>
            <person name="Moffat K."/>
            <person name="Hill J."/>
            <person name="Bera J."/>
            <person name="Fadrosh D."/>
            <person name="Jin S."/>
            <person name="Johri S."/>
            <person name="Kim M."/>
            <person name="Overton L."/>
            <person name="Reardon M."/>
            <person name="Tsitrin T."/>
            <person name="Vuong H."/>
            <person name="Weaver B."/>
            <person name="Ciecko A."/>
            <person name="Tallon L."/>
            <person name="Jackson J."/>
            <person name="Pai G."/>
            <person name="Aken S.V."/>
            <person name="Utterback T."/>
            <person name="Reidmuller S."/>
            <person name="Feldblyum T."/>
            <person name="Hsiao J."/>
            <person name="Zismann V."/>
            <person name="Iobst S."/>
            <person name="de Vazeille A.R."/>
            <person name="Buell C.R."/>
            <person name="Ying K."/>
            <person name="Li Y."/>
            <person name="Lu T."/>
            <person name="Huang Y."/>
            <person name="Zhao Q."/>
            <person name="Feng Q."/>
            <person name="Zhang L."/>
            <person name="Zhu J."/>
            <person name="Weng Q."/>
            <person name="Mu J."/>
            <person name="Lu Y."/>
            <person name="Fan D."/>
            <person name="Liu Y."/>
            <person name="Guan J."/>
            <person name="Zhang Y."/>
            <person name="Yu S."/>
            <person name="Liu X."/>
            <person name="Zhang Y."/>
            <person name="Hong G."/>
            <person name="Han B."/>
            <person name="Choisne N."/>
            <person name="Demange N."/>
            <person name="Orjeda G."/>
            <person name="Samain S."/>
            <person name="Cattolico L."/>
            <person name="Pelletier E."/>
            <person name="Couloux A."/>
            <person name="Segurens B."/>
            <person name="Wincker P."/>
            <person name="D'Hont A."/>
            <person name="Scarpelli C."/>
            <person name="Weissenbach J."/>
            <person name="Salanoubat M."/>
            <person name="Quetier F."/>
            <person name="Yu Y."/>
            <person name="Kim H.R."/>
            <person name="Rambo T."/>
            <person name="Currie J."/>
            <person name="Collura K."/>
            <person name="Luo M."/>
            <person name="Yang T."/>
            <person name="Ammiraju J.S.S."/>
            <person name="Engler F."/>
            <person name="Soderlund C."/>
            <person name="Wing R.A."/>
            <person name="Palmer L.E."/>
            <person name="de la Bastide M."/>
            <person name="Spiegel L."/>
            <person name="Nascimento L."/>
            <person name="Zutavern T."/>
            <person name="O'Shaughnessy A."/>
            <person name="Dike S."/>
            <person name="Dedhia N."/>
            <person name="Preston R."/>
            <person name="Balija V."/>
            <person name="McCombie W.R."/>
            <person name="Chow T."/>
            <person name="Chen H."/>
            <person name="Chung M."/>
            <person name="Chen C."/>
            <person name="Shaw J."/>
            <person name="Wu H."/>
            <person name="Hsiao K."/>
            <person name="Chao Y."/>
            <person name="Chu M."/>
            <person name="Cheng C."/>
            <person name="Hour A."/>
            <person name="Lee P."/>
            <person name="Lin S."/>
            <person name="Lin Y."/>
            <person name="Liou J."/>
            <person name="Liu S."/>
            <person name="Hsing Y."/>
            <person name="Raghuvanshi S."/>
            <person name="Mohanty A."/>
            <person name="Bharti A.K."/>
            <person name="Gaur A."/>
            <person name="Gupta V."/>
            <person name="Kumar D."/>
            <person name="Ravi V."/>
            <person name="Vij S."/>
            <person name="Kapur A."/>
            <person name="Khurana P."/>
            <person name="Khurana P."/>
            <person name="Khurana J.P."/>
            <person name="Tyagi A.K."/>
            <person name="Gaikwad K."/>
            <person name="Singh A."/>
            <person name="Dalal V."/>
            <person name="Srivastava S."/>
            <person name="Dixit A."/>
            <person name="Pal A.K."/>
            <person name="Ghazi I.A."/>
            <person name="Yadav M."/>
            <person name="Pandit A."/>
            <person name="Bhargava A."/>
            <person name="Sureshbabu K."/>
            <person name="Batra K."/>
            <person name="Sharma T.R."/>
            <person name="Mohapatra T."/>
            <person name="Singh N.K."/>
            <person name="Messing J."/>
            <person name="Nelson A.B."/>
            <person name="Fuks G."/>
            <person name="Kavchok S."/>
            <person name="Keizer G."/>
            <person name="Linton E."/>
            <person name="Llaca V."/>
            <person name="Song R."/>
            <person name="Tanyolac B."/>
            <person name="Young S."/>
            <person name="Ho-Il K."/>
            <person name="Hahn J.H."/>
            <person name="Sangsakoo G."/>
            <person name="Vanavichit A."/>
            <person name="de Mattos Luiz.A.T."/>
            <person name="Zimmer P.D."/>
            <person name="Malone G."/>
            <person name="Dellagostin O."/>
            <person name="de Oliveira A.C."/>
            <person name="Bevan M."/>
            <person name="Bancroft I."/>
            <person name="Minx P."/>
            <person name="Cordum H."/>
            <person name="Wilson R."/>
            <person name="Cheng Z."/>
            <person name="Jin W."/>
            <person name="Jiang J."/>
            <person name="Leong S.A."/>
            <person name="Iwama H."/>
            <person name="Gojobori T."/>
            <person name="Itoh T."/>
            <person name="Niimura Y."/>
            <person name="Fujii Y."/>
            <person name="Habara T."/>
            <person name="Sakai H."/>
            <person name="Sato Y."/>
            <person name="Wilson G."/>
            <person name="Kumar K."/>
            <person name="McCouch S."/>
            <person name="Juretic N."/>
            <person name="Hoen D."/>
            <person name="Wright S."/>
            <person name="Bruskiewich R."/>
            <person name="Bureau T."/>
            <person name="Miyao A."/>
            <person name="Hirochika H."/>
            <person name="Nishikawa T."/>
            <person name="Kadowaki K."/>
            <person name="Sugiura M."/>
            <person name="Burr B."/>
            <person name="Sasaki T."/>
        </authorList>
    </citation>
    <scope>NUCLEOTIDE SEQUENCE [LARGE SCALE GENOMIC DNA]</scope>
    <source>
        <strain evidence="12">cv. Nipponbare</strain>
    </source>
</reference>
<dbReference type="Gene3D" id="1.10.340.70">
    <property type="match status" value="1"/>
</dbReference>
<dbReference type="Gene3D" id="2.40.70.10">
    <property type="entry name" value="Acid Proteases"/>
    <property type="match status" value="1"/>
</dbReference>
<gene>
    <name evidence="11" type="ordered locus">LOC_Os11g21790</name>
</gene>
<dbReference type="GO" id="GO:0016787">
    <property type="term" value="F:hydrolase activity"/>
    <property type="evidence" value="ECO:0007669"/>
    <property type="project" value="UniProtKB-KW"/>
</dbReference>
<dbReference type="InterPro" id="IPR043128">
    <property type="entry name" value="Rev_trsase/Diguanyl_cyclase"/>
</dbReference>
<evidence type="ECO:0000256" key="5">
    <source>
        <dbReference type="ARBA" id="ARBA00022759"/>
    </source>
</evidence>
<dbReference type="PANTHER" id="PTHR37984">
    <property type="entry name" value="PROTEIN CBG26694"/>
    <property type="match status" value="1"/>
</dbReference>
<dbReference type="InterPro" id="IPR041588">
    <property type="entry name" value="Integrase_H2C2"/>
</dbReference>
<dbReference type="GO" id="GO:0003676">
    <property type="term" value="F:nucleic acid binding"/>
    <property type="evidence" value="ECO:0007669"/>
    <property type="project" value="InterPro"/>
</dbReference>
<dbReference type="InterPro" id="IPR050951">
    <property type="entry name" value="Retrovirus_Pol_polyprotein"/>
</dbReference>
<dbReference type="CDD" id="cd09274">
    <property type="entry name" value="RNase_HI_RT_Ty3"/>
    <property type="match status" value="1"/>
</dbReference>
<dbReference type="EC" id="2.7.7.49" evidence="1"/>
<evidence type="ECO:0000256" key="2">
    <source>
        <dbReference type="ARBA" id="ARBA00022679"/>
    </source>
</evidence>
<dbReference type="SUPFAM" id="SSF56672">
    <property type="entry name" value="DNA/RNA polymerases"/>
    <property type="match status" value="1"/>
</dbReference>
<dbReference type="InterPro" id="IPR036875">
    <property type="entry name" value="Znf_CCHC_sf"/>
</dbReference>
<dbReference type="Pfam" id="PF08284">
    <property type="entry name" value="RVP_2"/>
    <property type="match status" value="1"/>
</dbReference>
<dbReference type="AlphaFoldDB" id="Q2R698"/>
<evidence type="ECO:0000256" key="8">
    <source>
        <dbReference type="PROSITE-ProRule" id="PRU00047"/>
    </source>
</evidence>
<name>Q2R698_ORYSJ</name>
<organism evidence="11 12">
    <name type="scientific">Oryza sativa subsp. japonica</name>
    <name type="common">Rice</name>
    <dbReference type="NCBI Taxonomy" id="39947"/>
    <lineage>
        <taxon>Eukaryota</taxon>
        <taxon>Viridiplantae</taxon>
        <taxon>Streptophyta</taxon>
        <taxon>Embryophyta</taxon>
        <taxon>Tracheophyta</taxon>
        <taxon>Spermatophyta</taxon>
        <taxon>Magnoliopsida</taxon>
        <taxon>Liliopsida</taxon>
        <taxon>Poales</taxon>
        <taxon>Poaceae</taxon>
        <taxon>BOP clade</taxon>
        <taxon>Oryzoideae</taxon>
        <taxon>Oryzeae</taxon>
        <taxon>Oryzinae</taxon>
        <taxon>Oryza</taxon>
        <taxon>Oryza sativa</taxon>
    </lineage>
</organism>
<keyword evidence="6" id="KW-0378">Hydrolase</keyword>
<evidence type="ECO:0000313" key="12">
    <source>
        <dbReference type="Proteomes" id="UP000000763"/>
    </source>
</evidence>
<dbReference type="Pfam" id="PF03732">
    <property type="entry name" value="Retrotrans_gag"/>
    <property type="match status" value="1"/>
</dbReference>
<feature type="compositionally biased region" description="Polar residues" evidence="9">
    <location>
        <begin position="363"/>
        <end position="390"/>
    </location>
</feature>
<keyword evidence="8" id="KW-0863">Zinc-finger</keyword>
<feature type="compositionally biased region" description="Basic residues" evidence="9">
    <location>
        <begin position="53"/>
        <end position="63"/>
    </location>
</feature>
<dbReference type="PROSITE" id="PS50158">
    <property type="entry name" value="ZF_CCHC"/>
    <property type="match status" value="1"/>
</dbReference>
<keyword evidence="3" id="KW-0548">Nucleotidyltransferase</keyword>
<dbReference type="Gene3D" id="3.30.70.270">
    <property type="match status" value="2"/>
</dbReference>
<sequence length="1071" mass="122218">MDAVGVEREKAAHERENWNRGKICKLESKVYRLQKELAELKGEAPPPTPKLRLTARKRSRPRPRIQLASKTRVVGDAAPVRAEPVVHDISDDEEEEDPEEREPATPKEEDPSLRSMLLTSLVGCNCMSLVLLLVREGSGSGSGHNEGDPTLAHVLAQQTQLINLLVQQAQNQQANNNNQPPPPQNKLADFLRVRPPPFSSTTNPVEAGDWLHAIEKKLDLIQCTEHEKVSFASHQLHGPVVEWWDHFRLNRATREPITWWEFSAAFKKTHIPTGVVALKKREFIALNQGSRSVTEYLHDFNRLAQYAPEDVRTDEERQEKFLEGLNDELSYALMAMEYRDSQQSSSQRPRLAMGPQAAPYPQGGSSSGARPQRQFYNNNAGNQSNDNCNMVTRPVATPTQNQPVRKEQGSKPGVCFNCGDPGHYANKCPKAQRVKTVPAQNNSNAPAPKARVNHVTAAEAQNAPDVVLGMFPVNSISATVLFDSGATHSFFSKSFAGNHGMEVVSLGRPIIANTPVFIEIEGISFPSSLILLESEEFDVILGMDWLTCHRGVIDCANRKVTLTNNKGQAVYFFASSPRSHGVTLNQVALQEIPIVRDYPDVFPEDLPGMPPERDMEFRIDLVPGTTPIHKRPNRMAANELAENKYSLPRIDDLFDQLEGATIFSKIDLHSRYHQLQIREEDIPKTAFMTRYGLFECTVMSFGLTNALAFFMNLMNKVFMEYLDKFVMVFIDDILIYSKTKEEHEEHLRLALEKLREHQLYAKFSKCEFWLPEVKFLGHIISVGGVDVDPSNVELVLNWKQPKKVSEIRNFLGLAGYYHRLIQNFSKIARPMTRLLQKDVKYKWTEEYGKVVAYAYRRLRPHENNYLTHDLELAAVVHALKIWRHYLFGNRTEMYTDHKSLKYIFTQPDLNMRQRRWLELIKDYDMEIHYHPGKANVVSDALSKKSYCNMSEGRHLPWELCQELEKLSLGIVNKGFVAAIEAQPTLFDQVRQAQVNDHDIQEIKKNMRRGKAIGYIEDEQGTMWLGKRICVPNNKELKDTIMKEAHETLYSIHPGSTNMYQDLKQQFWWASM</sequence>
<dbReference type="Pfam" id="PF17921">
    <property type="entry name" value="Integrase_H2C2"/>
    <property type="match status" value="1"/>
</dbReference>
<evidence type="ECO:0000313" key="11">
    <source>
        <dbReference type="EMBL" id="AAX96700.1"/>
    </source>
</evidence>
<dbReference type="Proteomes" id="UP000000763">
    <property type="component" value="Chromosome 11"/>
</dbReference>
<dbReference type="GO" id="GO:0004519">
    <property type="term" value="F:endonuclease activity"/>
    <property type="evidence" value="ECO:0007669"/>
    <property type="project" value="UniProtKB-KW"/>
</dbReference>
<dbReference type="InterPro" id="IPR000477">
    <property type="entry name" value="RT_dom"/>
</dbReference>
<feature type="region of interest" description="Disordered" evidence="9">
    <location>
        <begin position="339"/>
        <end position="410"/>
    </location>
</feature>
<dbReference type="CDD" id="cd00303">
    <property type="entry name" value="retropepsin_like"/>
    <property type="match status" value="1"/>
</dbReference>
<dbReference type="PANTHER" id="PTHR37984:SF5">
    <property type="entry name" value="PROTEIN NYNRIN-LIKE"/>
    <property type="match status" value="1"/>
</dbReference>
<feature type="compositionally biased region" description="Basic and acidic residues" evidence="9">
    <location>
        <begin position="101"/>
        <end position="112"/>
    </location>
</feature>
<dbReference type="Pfam" id="PF00098">
    <property type="entry name" value="zf-CCHC"/>
    <property type="match status" value="1"/>
</dbReference>
<feature type="compositionally biased region" description="Acidic residues" evidence="9">
    <location>
        <begin position="90"/>
        <end position="100"/>
    </location>
</feature>
<accession>Q2R698</accession>
<dbReference type="GO" id="GO:0008270">
    <property type="term" value="F:zinc ion binding"/>
    <property type="evidence" value="ECO:0007669"/>
    <property type="project" value="UniProtKB-KW"/>
</dbReference>
<proteinExistence type="predicted"/>
<keyword evidence="8" id="KW-0862">Zinc</keyword>
<dbReference type="InterPro" id="IPR001878">
    <property type="entry name" value="Znf_CCHC"/>
</dbReference>
<dbReference type="Gene3D" id="4.10.60.10">
    <property type="entry name" value="Zinc finger, CCHC-type"/>
    <property type="match status" value="1"/>
</dbReference>
<dbReference type="Pfam" id="PF00078">
    <property type="entry name" value="RVT_1"/>
    <property type="match status" value="1"/>
</dbReference>
<dbReference type="InterPro" id="IPR041373">
    <property type="entry name" value="RT_RNaseH"/>
</dbReference>